<evidence type="ECO:0000313" key="3">
    <source>
        <dbReference type="EMBL" id="MFC3002768.1"/>
    </source>
</evidence>
<dbReference type="RefSeq" id="WP_216838903.1">
    <property type="nucleotide sequence ID" value="NZ_JAFNJS010000008.1"/>
</dbReference>
<feature type="transmembrane region" description="Helical" evidence="1">
    <location>
        <begin position="36"/>
        <end position="56"/>
    </location>
</feature>
<keyword evidence="1" id="KW-0472">Membrane</keyword>
<comment type="caution">
    <text evidence="3">The sequence shown here is derived from an EMBL/GenBank/DDBJ whole genome shotgun (WGS) entry which is preliminary data.</text>
</comment>
<keyword evidence="1" id="KW-1133">Transmembrane helix</keyword>
<protein>
    <submittedName>
        <fullName evidence="3">DUF2892 domain-containing protein</fullName>
    </submittedName>
</protein>
<dbReference type="Proteomes" id="UP001595420">
    <property type="component" value="Unassembled WGS sequence"/>
</dbReference>
<evidence type="ECO:0000256" key="1">
    <source>
        <dbReference type="SAM" id="Phobius"/>
    </source>
</evidence>
<organism evidence="3 4">
    <name type="scientific">Falsiroseomonas tokyonensis</name>
    <dbReference type="NCBI Taxonomy" id="430521"/>
    <lineage>
        <taxon>Bacteria</taxon>
        <taxon>Pseudomonadati</taxon>
        <taxon>Pseudomonadota</taxon>
        <taxon>Alphaproteobacteria</taxon>
        <taxon>Acetobacterales</taxon>
        <taxon>Roseomonadaceae</taxon>
        <taxon>Falsiroseomonas</taxon>
    </lineage>
</organism>
<keyword evidence="4" id="KW-1185">Reference proteome</keyword>
<reference evidence="4" key="1">
    <citation type="journal article" date="2019" name="Int. J. Syst. Evol. Microbiol.">
        <title>The Global Catalogue of Microorganisms (GCM) 10K type strain sequencing project: providing services to taxonomists for standard genome sequencing and annotation.</title>
        <authorList>
            <consortium name="The Broad Institute Genomics Platform"/>
            <consortium name="The Broad Institute Genome Sequencing Center for Infectious Disease"/>
            <person name="Wu L."/>
            <person name="Ma J."/>
        </authorList>
    </citation>
    <scope>NUCLEOTIDE SEQUENCE [LARGE SCALE GENOMIC DNA]</scope>
    <source>
        <strain evidence="4">CGMCC 1.16855</strain>
    </source>
</reference>
<accession>A0ABV7BZK0</accession>
<keyword evidence="1" id="KW-0812">Transmembrane</keyword>
<evidence type="ECO:0000313" key="4">
    <source>
        <dbReference type="Proteomes" id="UP001595420"/>
    </source>
</evidence>
<dbReference type="Pfam" id="PF11127">
    <property type="entry name" value="YgaP-like_TM"/>
    <property type="match status" value="1"/>
</dbReference>
<gene>
    <name evidence="3" type="ORF">ACFOD3_22910</name>
</gene>
<sequence length="70" mass="7445">MHNVGSVDRAIRLILGLVLLLSPFLAAGSFAGLGAWRYAIAAVGLVLIATAAFRFCPAYRLLGIQTCARR</sequence>
<name>A0ABV7BZK0_9PROT</name>
<dbReference type="InterPro" id="IPR021309">
    <property type="entry name" value="YgaP-like_TM"/>
</dbReference>
<feature type="domain" description="Inner membrane protein YgaP-like transmembrane" evidence="2">
    <location>
        <begin position="2"/>
        <end position="69"/>
    </location>
</feature>
<dbReference type="EMBL" id="JBHRSB010000008">
    <property type="protein sequence ID" value="MFC3002768.1"/>
    <property type="molecule type" value="Genomic_DNA"/>
</dbReference>
<proteinExistence type="predicted"/>
<evidence type="ECO:0000259" key="2">
    <source>
        <dbReference type="Pfam" id="PF11127"/>
    </source>
</evidence>